<proteinExistence type="predicted"/>
<dbReference type="RefSeq" id="WP_109757397.1">
    <property type="nucleotide sequence ID" value="NZ_CP034588.1"/>
</dbReference>
<accession>A0A316GCU4</accession>
<gene>
    <name evidence="2" type="ORF">C8D95_101326</name>
</gene>
<dbReference type="KEGG" id="salo:EF888_03080"/>
<dbReference type="Proteomes" id="UP000245390">
    <property type="component" value="Unassembled WGS sequence"/>
</dbReference>
<dbReference type="EMBL" id="QGGV01000001">
    <property type="protein sequence ID" value="PWK58512.1"/>
    <property type="molecule type" value="Genomic_DNA"/>
</dbReference>
<feature type="signal peptide" evidence="1">
    <location>
        <begin position="1"/>
        <end position="18"/>
    </location>
</feature>
<comment type="caution">
    <text evidence="2">The sequence shown here is derived from an EMBL/GenBank/DDBJ whole genome shotgun (WGS) entry which is preliminary data.</text>
</comment>
<dbReference type="AlphaFoldDB" id="A0A316GCU4"/>
<name>A0A316GCU4_9RHOB</name>
<evidence type="ECO:0000313" key="2">
    <source>
        <dbReference type="EMBL" id="PWK58512.1"/>
    </source>
</evidence>
<protein>
    <submittedName>
        <fullName evidence="2">Uncharacterized protein DUF4893</fullName>
    </submittedName>
</protein>
<organism evidence="2 3">
    <name type="scientific">Silicimonas algicola</name>
    <dbReference type="NCBI Taxonomy" id="1826607"/>
    <lineage>
        <taxon>Bacteria</taxon>
        <taxon>Pseudomonadati</taxon>
        <taxon>Pseudomonadota</taxon>
        <taxon>Alphaproteobacteria</taxon>
        <taxon>Rhodobacterales</taxon>
        <taxon>Paracoccaceae</taxon>
    </lineage>
</organism>
<evidence type="ECO:0000313" key="3">
    <source>
        <dbReference type="Proteomes" id="UP000245390"/>
    </source>
</evidence>
<dbReference type="InterPro" id="IPR032609">
    <property type="entry name" value="DUF4893"/>
</dbReference>
<sequence>MKPAVAAAILILALPASADPVRPMDETRLADLDALLGSTLRGAFASGTPSDIAILVEALEGEAGAPESLEGEWRCRWLKMGDLVPLVVYPDFACRMEDTQSGWRIEKVTGSQRFTGTLEEQEGGIVFTGVAFTSGGPATDYAGLPPDSQEPVEPGQTVAMVGLFEQVGPRRARILLPDPILESRFDIIQLTRGAATRYALRSCAKI</sequence>
<feature type="chain" id="PRO_5016339939" evidence="1">
    <location>
        <begin position="19"/>
        <end position="206"/>
    </location>
</feature>
<keyword evidence="1" id="KW-0732">Signal</keyword>
<reference evidence="2 3" key="1">
    <citation type="submission" date="2018-05" db="EMBL/GenBank/DDBJ databases">
        <title>Genomic Encyclopedia of Type Strains, Phase IV (KMG-IV): sequencing the most valuable type-strain genomes for metagenomic binning, comparative biology and taxonomic classification.</title>
        <authorList>
            <person name="Goeker M."/>
        </authorList>
    </citation>
    <scope>NUCLEOTIDE SEQUENCE [LARGE SCALE GENOMIC DNA]</scope>
    <source>
        <strain evidence="2 3">DSM 103371</strain>
    </source>
</reference>
<keyword evidence="3" id="KW-1185">Reference proteome</keyword>
<evidence type="ECO:0000256" key="1">
    <source>
        <dbReference type="SAM" id="SignalP"/>
    </source>
</evidence>
<dbReference type="OrthoDB" id="9153930at2"/>
<dbReference type="Pfam" id="PF16233">
    <property type="entry name" value="DUF4893"/>
    <property type="match status" value="1"/>
</dbReference>